<evidence type="ECO:0000256" key="1">
    <source>
        <dbReference type="SAM" id="MobiDB-lite"/>
    </source>
</evidence>
<evidence type="ECO:0000313" key="2">
    <source>
        <dbReference type="EMBL" id="MCD9559849.1"/>
    </source>
</evidence>
<gene>
    <name evidence="2" type="ORF">HAX54_018173</name>
</gene>
<reference evidence="2 3" key="1">
    <citation type="journal article" date="2021" name="BMC Genomics">
        <title>Datura genome reveals duplications of psychoactive alkaloid biosynthetic genes and high mutation rate following tissue culture.</title>
        <authorList>
            <person name="Rajewski A."/>
            <person name="Carter-House D."/>
            <person name="Stajich J."/>
            <person name="Litt A."/>
        </authorList>
    </citation>
    <scope>NUCLEOTIDE SEQUENCE [LARGE SCALE GENOMIC DNA]</scope>
    <source>
        <strain evidence="2">AR-01</strain>
    </source>
</reference>
<name>A0ABS8UP22_DATST</name>
<organism evidence="2 3">
    <name type="scientific">Datura stramonium</name>
    <name type="common">Jimsonweed</name>
    <name type="synonym">Common thornapple</name>
    <dbReference type="NCBI Taxonomy" id="4076"/>
    <lineage>
        <taxon>Eukaryota</taxon>
        <taxon>Viridiplantae</taxon>
        <taxon>Streptophyta</taxon>
        <taxon>Embryophyta</taxon>
        <taxon>Tracheophyta</taxon>
        <taxon>Spermatophyta</taxon>
        <taxon>Magnoliopsida</taxon>
        <taxon>eudicotyledons</taxon>
        <taxon>Gunneridae</taxon>
        <taxon>Pentapetalae</taxon>
        <taxon>asterids</taxon>
        <taxon>lamiids</taxon>
        <taxon>Solanales</taxon>
        <taxon>Solanaceae</taxon>
        <taxon>Solanoideae</taxon>
        <taxon>Datureae</taxon>
        <taxon>Datura</taxon>
    </lineage>
</organism>
<keyword evidence="3" id="KW-1185">Reference proteome</keyword>
<protein>
    <submittedName>
        <fullName evidence="2">Uncharacterized protein</fullName>
    </submittedName>
</protein>
<feature type="compositionally biased region" description="Polar residues" evidence="1">
    <location>
        <begin position="70"/>
        <end position="88"/>
    </location>
</feature>
<evidence type="ECO:0000313" key="3">
    <source>
        <dbReference type="Proteomes" id="UP000823775"/>
    </source>
</evidence>
<accession>A0ABS8UP22</accession>
<dbReference type="EMBL" id="JACEIK010002232">
    <property type="protein sequence ID" value="MCD9559849.1"/>
    <property type="molecule type" value="Genomic_DNA"/>
</dbReference>
<feature type="region of interest" description="Disordered" evidence="1">
    <location>
        <begin position="109"/>
        <end position="149"/>
    </location>
</feature>
<proteinExistence type="predicted"/>
<sequence length="149" mass="16808">EPEYYERMLTMIGQKFSELLKIGEAIEDGLKTGKIGSKVTQANTTGFVRKKKEDVSSLSYSPASRPRGNFGSNSTVKTPSRLSLLNNHPQAPYSPYPIFYAQPNFQPPPQIYPNFQHNYKAPTPVYQNPQNYNRATTSSPQNTQQNHPN</sequence>
<feature type="compositionally biased region" description="Polar residues" evidence="1">
    <location>
        <begin position="125"/>
        <end position="149"/>
    </location>
</feature>
<dbReference type="Proteomes" id="UP000823775">
    <property type="component" value="Unassembled WGS sequence"/>
</dbReference>
<feature type="non-terminal residue" evidence="2">
    <location>
        <position position="1"/>
    </location>
</feature>
<feature type="region of interest" description="Disordered" evidence="1">
    <location>
        <begin position="50"/>
        <end position="88"/>
    </location>
</feature>
<feature type="non-terminal residue" evidence="2">
    <location>
        <position position="149"/>
    </location>
</feature>
<comment type="caution">
    <text evidence="2">The sequence shown here is derived from an EMBL/GenBank/DDBJ whole genome shotgun (WGS) entry which is preliminary data.</text>
</comment>